<dbReference type="Proteomes" id="UP001060215">
    <property type="component" value="Chromosome 10"/>
</dbReference>
<organism evidence="1 2">
    <name type="scientific">Camellia lanceoleosa</name>
    <dbReference type="NCBI Taxonomy" id="1840588"/>
    <lineage>
        <taxon>Eukaryota</taxon>
        <taxon>Viridiplantae</taxon>
        <taxon>Streptophyta</taxon>
        <taxon>Embryophyta</taxon>
        <taxon>Tracheophyta</taxon>
        <taxon>Spermatophyta</taxon>
        <taxon>Magnoliopsida</taxon>
        <taxon>eudicotyledons</taxon>
        <taxon>Gunneridae</taxon>
        <taxon>Pentapetalae</taxon>
        <taxon>asterids</taxon>
        <taxon>Ericales</taxon>
        <taxon>Theaceae</taxon>
        <taxon>Camellia</taxon>
    </lineage>
</organism>
<dbReference type="EMBL" id="CM045767">
    <property type="protein sequence ID" value="KAI7996530.1"/>
    <property type="molecule type" value="Genomic_DNA"/>
</dbReference>
<name>A0ACC0G661_9ERIC</name>
<proteinExistence type="predicted"/>
<gene>
    <name evidence="1" type="ORF">LOK49_LG10G00266</name>
</gene>
<protein>
    <submittedName>
        <fullName evidence="1">Uncharacterized protein</fullName>
    </submittedName>
</protein>
<evidence type="ECO:0000313" key="1">
    <source>
        <dbReference type="EMBL" id="KAI7996530.1"/>
    </source>
</evidence>
<comment type="caution">
    <text evidence="1">The sequence shown here is derived from an EMBL/GenBank/DDBJ whole genome shotgun (WGS) entry which is preliminary data.</text>
</comment>
<evidence type="ECO:0000313" key="2">
    <source>
        <dbReference type="Proteomes" id="UP001060215"/>
    </source>
</evidence>
<keyword evidence="2" id="KW-1185">Reference proteome</keyword>
<reference evidence="1 2" key="1">
    <citation type="journal article" date="2022" name="Plant J.">
        <title>Chromosome-level genome of Camellia lanceoleosa provides a valuable resource for understanding genome evolution and self-incompatibility.</title>
        <authorList>
            <person name="Gong W."/>
            <person name="Xiao S."/>
            <person name="Wang L."/>
            <person name="Liao Z."/>
            <person name="Chang Y."/>
            <person name="Mo W."/>
            <person name="Hu G."/>
            <person name="Li W."/>
            <person name="Zhao G."/>
            <person name="Zhu H."/>
            <person name="Hu X."/>
            <person name="Ji K."/>
            <person name="Xiang X."/>
            <person name="Song Q."/>
            <person name="Yuan D."/>
            <person name="Jin S."/>
            <person name="Zhang L."/>
        </authorList>
    </citation>
    <scope>NUCLEOTIDE SEQUENCE [LARGE SCALE GENOMIC DNA]</scope>
    <source>
        <strain evidence="1">SQ_2022a</strain>
    </source>
</reference>
<accession>A0ACC0G661</accession>
<sequence length="135" mass="14802">MANHLDPLDVELLKSSLGESSCLDSDDFKHHFHQVVDELNDDELGFDMLNNFLSAHKVMKVTSEEQSGMEFASSSFTEHLVELKKDINLMPQNMQSSSPIASSVGALNFSNTEEHSSTIEASLPSDISSSIPSTN</sequence>